<evidence type="ECO:0000256" key="5">
    <source>
        <dbReference type="ARBA" id="ARBA00023125"/>
    </source>
</evidence>
<keyword evidence="3 7" id="KW-0862">Zinc</keyword>
<evidence type="ECO:0000256" key="6">
    <source>
        <dbReference type="ARBA" id="ARBA00023163"/>
    </source>
</evidence>
<feature type="binding site" evidence="7">
    <location>
        <position position="99"/>
    </location>
    <ligand>
        <name>Zn(2+)</name>
        <dbReference type="ChEBI" id="CHEBI:29105"/>
    </ligand>
</feature>
<comment type="cofactor">
    <cofactor evidence="8">
        <name>Mn(2+)</name>
        <dbReference type="ChEBI" id="CHEBI:29035"/>
    </cofactor>
    <cofactor evidence="8">
        <name>Fe(2+)</name>
        <dbReference type="ChEBI" id="CHEBI:29033"/>
    </cofactor>
    <text evidence="8">Binds 1 Mn(2+) or Fe(2+) ion per subunit.</text>
</comment>
<name>A0A9X4GZ63_9FIRM</name>
<gene>
    <name evidence="9" type="ORF">L7E55_08545</name>
</gene>
<dbReference type="GO" id="GO:0045892">
    <property type="term" value="P:negative regulation of DNA-templated transcription"/>
    <property type="evidence" value="ECO:0007669"/>
    <property type="project" value="TreeGrafter"/>
</dbReference>
<keyword evidence="2" id="KW-0678">Repressor</keyword>
<keyword evidence="10" id="KW-1185">Reference proteome</keyword>
<dbReference type="Gene3D" id="3.30.1490.190">
    <property type="match status" value="1"/>
</dbReference>
<evidence type="ECO:0000313" key="10">
    <source>
        <dbReference type="Proteomes" id="UP001154312"/>
    </source>
</evidence>
<dbReference type="Proteomes" id="UP001154312">
    <property type="component" value="Unassembled WGS sequence"/>
</dbReference>
<keyword evidence="4" id="KW-0805">Transcription regulation</keyword>
<dbReference type="RefSeq" id="WP_277443727.1">
    <property type="nucleotide sequence ID" value="NZ_JAKOAV010000013.1"/>
</dbReference>
<dbReference type="GO" id="GO:0008270">
    <property type="term" value="F:zinc ion binding"/>
    <property type="evidence" value="ECO:0007669"/>
    <property type="project" value="TreeGrafter"/>
</dbReference>
<reference evidence="9" key="1">
    <citation type="submission" date="2022-02" db="EMBL/GenBank/DDBJ databases">
        <authorList>
            <person name="Leng L."/>
        </authorList>
    </citation>
    <scope>NUCLEOTIDE SEQUENCE</scope>
    <source>
        <strain evidence="9">JI</strain>
    </source>
</reference>
<dbReference type="GO" id="GO:0003700">
    <property type="term" value="F:DNA-binding transcription factor activity"/>
    <property type="evidence" value="ECO:0007669"/>
    <property type="project" value="InterPro"/>
</dbReference>
<organism evidence="9 10">
    <name type="scientific">Pelotomaculum isophthalicicum JI</name>
    <dbReference type="NCBI Taxonomy" id="947010"/>
    <lineage>
        <taxon>Bacteria</taxon>
        <taxon>Bacillati</taxon>
        <taxon>Bacillota</taxon>
        <taxon>Clostridia</taxon>
        <taxon>Eubacteriales</taxon>
        <taxon>Desulfotomaculaceae</taxon>
        <taxon>Pelotomaculum</taxon>
    </lineage>
</organism>
<feature type="binding site" evidence="7">
    <location>
        <position position="140"/>
    </location>
    <ligand>
        <name>Zn(2+)</name>
        <dbReference type="ChEBI" id="CHEBI:29105"/>
    </ligand>
</feature>
<protein>
    <submittedName>
        <fullName evidence="9">Transcriptional repressor</fullName>
    </submittedName>
</protein>
<dbReference type="Pfam" id="PF01475">
    <property type="entry name" value="FUR"/>
    <property type="match status" value="1"/>
</dbReference>
<dbReference type="EMBL" id="JAKOAV010000013">
    <property type="protein sequence ID" value="MDF9408405.1"/>
    <property type="molecule type" value="Genomic_DNA"/>
</dbReference>
<evidence type="ECO:0000256" key="4">
    <source>
        <dbReference type="ARBA" id="ARBA00023015"/>
    </source>
</evidence>
<sequence>MKEDYVIELFRKNGYKITPQRQEILKAFTGNHDNHPLSAEEVHQKIIESYPNIGIDTIYRNLIVFLNLGIINKLNFREGKSRYELNSGKHHHHLVCLKCGITEEIDYCPFKTLDWEKIEEEKKFEIKKHSFELFGYCELCREKKH</sequence>
<dbReference type="InterPro" id="IPR036388">
    <property type="entry name" value="WH-like_DNA-bd_sf"/>
</dbReference>
<evidence type="ECO:0000256" key="1">
    <source>
        <dbReference type="ARBA" id="ARBA00007957"/>
    </source>
</evidence>
<proteinExistence type="inferred from homology"/>
<evidence type="ECO:0000313" key="9">
    <source>
        <dbReference type="EMBL" id="MDF9408405.1"/>
    </source>
</evidence>
<dbReference type="PANTHER" id="PTHR33202:SF8">
    <property type="entry name" value="PEROXIDE-RESPONSIVE REPRESSOR PERR"/>
    <property type="match status" value="1"/>
</dbReference>
<comment type="cofactor">
    <cofactor evidence="7">
        <name>Zn(2+)</name>
        <dbReference type="ChEBI" id="CHEBI:29105"/>
    </cofactor>
    <text evidence="7">Binds 1 zinc ion per subunit.</text>
</comment>
<dbReference type="PANTHER" id="PTHR33202">
    <property type="entry name" value="ZINC UPTAKE REGULATION PROTEIN"/>
    <property type="match status" value="1"/>
</dbReference>
<feature type="binding site" evidence="7">
    <location>
        <position position="96"/>
    </location>
    <ligand>
        <name>Zn(2+)</name>
        <dbReference type="ChEBI" id="CHEBI:29105"/>
    </ligand>
</feature>
<dbReference type="GO" id="GO:1900376">
    <property type="term" value="P:regulation of secondary metabolite biosynthetic process"/>
    <property type="evidence" value="ECO:0007669"/>
    <property type="project" value="TreeGrafter"/>
</dbReference>
<keyword evidence="6" id="KW-0804">Transcription</keyword>
<keyword evidence="7" id="KW-0479">Metal-binding</keyword>
<keyword evidence="8" id="KW-0408">Iron</keyword>
<dbReference type="InterPro" id="IPR002481">
    <property type="entry name" value="FUR"/>
</dbReference>
<evidence type="ECO:0000256" key="8">
    <source>
        <dbReference type="PIRSR" id="PIRSR602481-2"/>
    </source>
</evidence>
<dbReference type="CDD" id="cd07153">
    <property type="entry name" value="Fur_like"/>
    <property type="match status" value="1"/>
</dbReference>
<evidence type="ECO:0000256" key="7">
    <source>
        <dbReference type="PIRSR" id="PIRSR602481-1"/>
    </source>
</evidence>
<dbReference type="GO" id="GO:0000976">
    <property type="term" value="F:transcription cis-regulatory region binding"/>
    <property type="evidence" value="ECO:0007669"/>
    <property type="project" value="TreeGrafter"/>
</dbReference>
<feature type="binding site" evidence="8">
    <location>
        <position position="129"/>
    </location>
    <ligand>
        <name>Fe cation</name>
        <dbReference type="ChEBI" id="CHEBI:24875"/>
    </ligand>
</feature>
<dbReference type="Gene3D" id="1.10.10.10">
    <property type="entry name" value="Winged helix-like DNA-binding domain superfamily/Winged helix DNA-binding domain"/>
    <property type="match status" value="1"/>
</dbReference>
<dbReference type="AlphaFoldDB" id="A0A9X4GZ63"/>
<accession>A0A9X4GZ63</accession>
<evidence type="ECO:0000256" key="2">
    <source>
        <dbReference type="ARBA" id="ARBA00022491"/>
    </source>
</evidence>
<feature type="binding site" evidence="7">
    <location>
        <position position="137"/>
    </location>
    <ligand>
        <name>Zn(2+)</name>
        <dbReference type="ChEBI" id="CHEBI:29105"/>
    </ligand>
</feature>
<comment type="similarity">
    <text evidence="1">Belongs to the Fur family.</text>
</comment>
<dbReference type="InterPro" id="IPR043135">
    <property type="entry name" value="Fur_C"/>
</dbReference>
<feature type="binding site" evidence="8">
    <location>
        <position position="90"/>
    </location>
    <ligand>
        <name>Fe cation</name>
        <dbReference type="ChEBI" id="CHEBI:24875"/>
    </ligand>
</feature>
<dbReference type="SUPFAM" id="SSF46785">
    <property type="entry name" value="Winged helix' DNA-binding domain"/>
    <property type="match status" value="1"/>
</dbReference>
<keyword evidence="5" id="KW-0238">DNA-binding</keyword>
<dbReference type="InterPro" id="IPR036390">
    <property type="entry name" value="WH_DNA-bd_sf"/>
</dbReference>
<evidence type="ECO:0000256" key="3">
    <source>
        <dbReference type="ARBA" id="ARBA00022833"/>
    </source>
</evidence>
<comment type="caution">
    <text evidence="9">The sequence shown here is derived from an EMBL/GenBank/DDBJ whole genome shotgun (WGS) entry which is preliminary data.</text>
</comment>